<dbReference type="VEuPathDB" id="FungiDB:MMYC01_205556"/>
<dbReference type="InterPro" id="IPR036864">
    <property type="entry name" value="Zn2-C6_fun-type_DNA-bd_sf"/>
</dbReference>
<dbReference type="Pfam" id="PF00172">
    <property type="entry name" value="Zn_clus"/>
    <property type="match status" value="1"/>
</dbReference>
<keyword evidence="10" id="KW-1185">Reference proteome</keyword>
<reference evidence="9 10" key="1">
    <citation type="journal article" date="2016" name="Genome Announc.">
        <title>Genome Sequence of Madurella mycetomatis mm55, Isolated from a Human Mycetoma Case in Sudan.</title>
        <authorList>
            <person name="Smit S."/>
            <person name="Derks M.F."/>
            <person name="Bervoets S."/>
            <person name="Fahal A."/>
            <person name="van Leeuwen W."/>
            <person name="van Belkum A."/>
            <person name="van de Sande W.W."/>
        </authorList>
    </citation>
    <scope>NUCLEOTIDE SEQUENCE [LARGE SCALE GENOMIC DNA]</scope>
    <source>
        <strain evidence="10">mm55</strain>
    </source>
</reference>
<dbReference type="GO" id="GO:0008270">
    <property type="term" value="F:zinc ion binding"/>
    <property type="evidence" value="ECO:0007669"/>
    <property type="project" value="InterPro"/>
</dbReference>
<accession>A0A175W1M5</accession>
<dbReference type="PANTHER" id="PTHR37534:SF23">
    <property type="entry name" value="ZN(II)2CYS6 TRANSCRIPTION FACTOR (EUROFUNG)"/>
    <property type="match status" value="1"/>
</dbReference>
<dbReference type="InterPro" id="IPR001138">
    <property type="entry name" value="Zn2Cys6_DnaBD"/>
</dbReference>
<evidence type="ECO:0000256" key="4">
    <source>
        <dbReference type="ARBA" id="ARBA00023125"/>
    </source>
</evidence>
<dbReference type="InterPro" id="IPR021858">
    <property type="entry name" value="Fun_TF"/>
</dbReference>
<name>A0A175W1M5_9PEZI</name>
<dbReference type="CDD" id="cd00067">
    <property type="entry name" value="GAL4"/>
    <property type="match status" value="1"/>
</dbReference>
<feature type="region of interest" description="Disordered" evidence="7">
    <location>
        <begin position="1"/>
        <end position="55"/>
    </location>
</feature>
<dbReference type="PANTHER" id="PTHR37534">
    <property type="entry name" value="TRANSCRIPTIONAL ACTIVATOR PROTEIN UGA3"/>
    <property type="match status" value="1"/>
</dbReference>
<evidence type="ECO:0000256" key="6">
    <source>
        <dbReference type="ARBA" id="ARBA00023242"/>
    </source>
</evidence>
<feature type="domain" description="Zn(2)-C6 fungal-type" evidence="8">
    <location>
        <begin position="56"/>
        <end position="84"/>
    </location>
</feature>
<feature type="compositionally biased region" description="Pro residues" evidence="7">
    <location>
        <begin position="34"/>
        <end position="45"/>
    </location>
</feature>
<evidence type="ECO:0000256" key="2">
    <source>
        <dbReference type="ARBA" id="ARBA00022833"/>
    </source>
</evidence>
<dbReference type="GO" id="GO:0045944">
    <property type="term" value="P:positive regulation of transcription by RNA polymerase II"/>
    <property type="evidence" value="ECO:0007669"/>
    <property type="project" value="TreeGrafter"/>
</dbReference>
<comment type="caution">
    <text evidence="9">The sequence shown here is derived from an EMBL/GenBank/DDBJ whole genome shotgun (WGS) entry which is preliminary data.</text>
</comment>
<proteinExistence type="predicted"/>
<dbReference type="Pfam" id="PF11951">
    <property type="entry name" value="Fungal_trans_2"/>
    <property type="match status" value="1"/>
</dbReference>
<dbReference type="SUPFAM" id="SSF57701">
    <property type="entry name" value="Zn2/Cys6 DNA-binding domain"/>
    <property type="match status" value="1"/>
</dbReference>
<gene>
    <name evidence="9" type="ORF">MMYC01_205556</name>
</gene>
<feature type="region of interest" description="Disordered" evidence="7">
    <location>
        <begin position="645"/>
        <end position="715"/>
    </location>
</feature>
<feature type="compositionally biased region" description="Gly residues" evidence="7">
    <location>
        <begin position="656"/>
        <end position="668"/>
    </location>
</feature>
<dbReference type="SMART" id="SM00066">
    <property type="entry name" value="GAL4"/>
    <property type="match status" value="1"/>
</dbReference>
<dbReference type="GO" id="GO:0000981">
    <property type="term" value="F:DNA-binding transcription factor activity, RNA polymerase II-specific"/>
    <property type="evidence" value="ECO:0007669"/>
    <property type="project" value="InterPro"/>
</dbReference>
<organism evidence="9 10">
    <name type="scientific">Madurella mycetomatis</name>
    <dbReference type="NCBI Taxonomy" id="100816"/>
    <lineage>
        <taxon>Eukaryota</taxon>
        <taxon>Fungi</taxon>
        <taxon>Dikarya</taxon>
        <taxon>Ascomycota</taxon>
        <taxon>Pezizomycotina</taxon>
        <taxon>Sordariomycetes</taxon>
        <taxon>Sordariomycetidae</taxon>
        <taxon>Sordariales</taxon>
        <taxon>Sordariales incertae sedis</taxon>
        <taxon>Madurella</taxon>
    </lineage>
</organism>
<keyword evidence="4" id="KW-0238">DNA-binding</keyword>
<feature type="compositionally biased region" description="Polar residues" evidence="7">
    <location>
        <begin position="152"/>
        <end position="170"/>
    </location>
</feature>
<dbReference type="PROSITE" id="PS50048">
    <property type="entry name" value="ZN2_CY6_FUNGAL_2"/>
    <property type="match status" value="1"/>
</dbReference>
<dbReference type="GO" id="GO:0000976">
    <property type="term" value="F:transcription cis-regulatory region binding"/>
    <property type="evidence" value="ECO:0007669"/>
    <property type="project" value="TreeGrafter"/>
</dbReference>
<keyword evidence="6" id="KW-0539">Nucleus</keyword>
<feature type="region of interest" description="Disordered" evidence="7">
    <location>
        <begin position="135"/>
        <end position="228"/>
    </location>
</feature>
<dbReference type="EMBL" id="LCTW02000165">
    <property type="protein sequence ID" value="KXX77341.1"/>
    <property type="molecule type" value="Genomic_DNA"/>
</dbReference>
<dbReference type="AlphaFoldDB" id="A0A175W1M5"/>
<evidence type="ECO:0000313" key="10">
    <source>
        <dbReference type="Proteomes" id="UP000078237"/>
    </source>
</evidence>
<dbReference type="PROSITE" id="PS00463">
    <property type="entry name" value="ZN2_CY6_FUNGAL_1"/>
    <property type="match status" value="1"/>
</dbReference>
<feature type="compositionally biased region" description="Polar residues" evidence="7">
    <location>
        <begin position="11"/>
        <end position="32"/>
    </location>
</feature>
<evidence type="ECO:0000256" key="3">
    <source>
        <dbReference type="ARBA" id="ARBA00023015"/>
    </source>
</evidence>
<evidence type="ECO:0000256" key="5">
    <source>
        <dbReference type="ARBA" id="ARBA00023163"/>
    </source>
</evidence>
<keyword evidence="3" id="KW-0805">Transcription regulation</keyword>
<keyword evidence="2" id="KW-0862">Zinc</keyword>
<dbReference type="Gene3D" id="4.10.240.10">
    <property type="entry name" value="Zn(2)-C6 fungal-type DNA-binding domain"/>
    <property type="match status" value="1"/>
</dbReference>
<sequence length="960" mass="106742">MASVEPASGSDPHQGSQALPSSHSPSGGNEESNAPPPPPPPPPPKKTTVRKRTKTGCLTCRRRRIKCDEGKPTCNNCIKSKRECEGYSKRLTFKEPLSSFSSHNFYGHSVYHRQVQEALLNAQISAAQTKAASSQGPLAPLAPKPPSIDFASASSNPFGQGYRGSTNSQIPRALPAFNPPHQLPSPPPVGPDPTSFFDPSRSPLHGEPSVRGEFSGSSVAAHDFQPTPSLEHVPPIITEHQIRVSDPGQHLVSPESGGDQVHQMMSAEEGYWQSDDEASMADSDDEALPDPHITHLESNDLGVRVARRLELHHDVYGVRMRSFAGFAEDNVLDTYMPSSASSPLNDSQTAAVFWYFVNVTGQSMSLYERHPFDPTPMFEGQPVPKHRQHIWTYTFPIMAFHHPALMQAMLALGSLQMAKLQGSPPTAAMKHYHLSLRRIAKNYQSPNRRAQPATLAATLLLGFYEVWNSDHDKWCKHMWGARAILREIPFNRLTRQVLALRRSQREQALGSHHCNDLCFATHGDLNLDAGAVDTELIYQFTGQRVNYDTYPGYVGDGPPQHPQLTERDVERFEQLRDLYWWYCKMDVYQSFLGGTRLFMEYEFWTQCSPRGPFGKIDSIYGTFDCLMLLLGRLANFASRDLGRKRKARRAQAAAGPGSGQGGPPGQGQGPPPGFGRGQSPPSFPGLMPSSGRITVPRGFSPPRETSPSSDSVEDIDLDVSTADAMREWEEIRQAFEIFRARLGPDFEPMGPDFAPPVATPFGPALMYRTYSIAGIWMNYYMGLIILHRAHPSMPPVAVIAAGMAAQQTGRWANEIARIAAGLHEDTTHVAAFQDLRQRHWTIRRLRDIARLTGWQSARQIADGCETGWNKAAELGRGPPYHSPPELGPLFPDSVWNRPRRIDRRIQELEAGENRLVLARSEQAHYALGLLSIERDLDTLDIEEDENGNPREHLDLENWQA</sequence>
<comment type="subcellular location">
    <subcellularLocation>
        <location evidence="1">Nucleus</location>
    </subcellularLocation>
</comment>
<dbReference type="Proteomes" id="UP000078237">
    <property type="component" value="Unassembled WGS sequence"/>
</dbReference>
<evidence type="ECO:0000256" key="1">
    <source>
        <dbReference type="ARBA" id="ARBA00004123"/>
    </source>
</evidence>
<feature type="compositionally biased region" description="Pro residues" evidence="7">
    <location>
        <begin position="177"/>
        <end position="191"/>
    </location>
</feature>
<dbReference type="OrthoDB" id="5391043at2759"/>
<dbReference type="GO" id="GO:0005634">
    <property type="term" value="C:nucleus"/>
    <property type="evidence" value="ECO:0007669"/>
    <property type="project" value="UniProtKB-SubCell"/>
</dbReference>
<evidence type="ECO:0000313" key="9">
    <source>
        <dbReference type="EMBL" id="KXX77341.1"/>
    </source>
</evidence>
<evidence type="ECO:0000256" key="7">
    <source>
        <dbReference type="SAM" id="MobiDB-lite"/>
    </source>
</evidence>
<protein>
    <submittedName>
        <fullName evidence="9">Transcriptional regulatory protein moc3</fullName>
    </submittedName>
</protein>
<dbReference type="STRING" id="100816.A0A175W1M5"/>
<evidence type="ECO:0000259" key="8">
    <source>
        <dbReference type="PROSITE" id="PS50048"/>
    </source>
</evidence>
<keyword evidence="5" id="KW-0804">Transcription</keyword>